<feature type="region of interest" description="Disordered" evidence="2">
    <location>
        <begin position="556"/>
        <end position="609"/>
    </location>
</feature>
<protein>
    <recommendedName>
        <fullName evidence="3">PA14 domain-containing protein</fullName>
    </recommendedName>
</protein>
<evidence type="ECO:0000256" key="2">
    <source>
        <dbReference type="SAM" id="MobiDB-lite"/>
    </source>
</evidence>
<feature type="compositionally biased region" description="Basic and acidic residues" evidence="2">
    <location>
        <begin position="563"/>
        <end position="574"/>
    </location>
</feature>
<sequence>GGGGGDAGGGGGGGGAAGGDAGAAAGSAANLGAAIAQQALAQTSAAAQSAQASQAALAASQQVAAQQTLTKAATDAANAATTAMGLMGALGTMGAAGGGAASGMAAGGGAAAGGAGAAAGGVGDLAAALAALGAGPGAGGGGGLGGGGGGGGAGGGLGALAAFGGGGGAAGGGGAFGGLGGSGLGEYVGFGPIGSDNTMSTSGQINLQMGLNGPAHGLSQLVRRFYAASMDAPRGSLGASGPQFGGLSIVSTSKRHTPYRPDVHERLDPRLRQLRNKVQRRRSHKKTHVAHSHHEKHQRRHHVTKGKKRHVTATATKKTLEDDIRSGVIREIYKGLGWRSRDLYGLVTSSRYPEKPDARSVLPLMDAPQRVGQDFGQRLYGWFRAPESGYYIFFTSCTDSCELYLSADEQEMNKQKIISQMYPSAHNQFDLHPDEQASGEIQLEGNRTYYLEGISVKHGQGDDHFSVGVQLPSGRLVRPITEDLMQQTRPLPSYIGAQVVLRPLIVNMEAPPAASVNIIEPPAIQPVFNPPKLYGNMKPNVNTKPIPVDPQFRPIHPGAYNTHHGDYKKRDTLRRGTSSHKRHYRKIRNQNPRLRSRDQIRHRSRRSLT</sequence>
<dbReference type="PROSITE" id="PS51820">
    <property type="entry name" value="PA14"/>
    <property type="match status" value="1"/>
</dbReference>
<dbReference type="EnsemblMetazoa" id="CLYHEMT003024.12">
    <property type="protein sequence ID" value="CLYHEMP003024.12"/>
    <property type="gene ID" value="CLYHEMG003024"/>
</dbReference>
<evidence type="ECO:0000313" key="5">
    <source>
        <dbReference type="Proteomes" id="UP000594262"/>
    </source>
</evidence>
<proteinExistence type="predicted"/>
<feature type="region of interest" description="Disordered" evidence="2">
    <location>
        <begin position="277"/>
        <end position="312"/>
    </location>
</feature>
<dbReference type="PANTHER" id="PTHR46769">
    <property type="entry name" value="POLYCYSTIC KIDNEY AND HEPATIC DISEASE 1 (AUTOSOMAL RECESSIVE)-LIKE 1"/>
    <property type="match status" value="1"/>
</dbReference>
<keyword evidence="1" id="KW-0732">Signal</keyword>
<feature type="compositionally biased region" description="Basic residues" evidence="2">
    <location>
        <begin position="577"/>
        <end position="588"/>
    </location>
</feature>
<feature type="region of interest" description="Disordered" evidence="2">
    <location>
        <begin position="1"/>
        <end position="24"/>
    </location>
</feature>
<dbReference type="Proteomes" id="UP000594262">
    <property type="component" value="Unplaced"/>
</dbReference>
<evidence type="ECO:0000313" key="4">
    <source>
        <dbReference type="EnsemblMetazoa" id="CLYHEMP003024.12"/>
    </source>
</evidence>
<evidence type="ECO:0000259" key="3">
    <source>
        <dbReference type="PROSITE" id="PS51820"/>
    </source>
</evidence>
<organism evidence="4 5">
    <name type="scientific">Clytia hemisphaerica</name>
    <dbReference type="NCBI Taxonomy" id="252671"/>
    <lineage>
        <taxon>Eukaryota</taxon>
        <taxon>Metazoa</taxon>
        <taxon>Cnidaria</taxon>
        <taxon>Hydrozoa</taxon>
        <taxon>Hydroidolina</taxon>
        <taxon>Leptothecata</taxon>
        <taxon>Obeliida</taxon>
        <taxon>Clytiidae</taxon>
        <taxon>Clytia</taxon>
    </lineage>
</organism>
<dbReference type="InterPro" id="IPR037524">
    <property type="entry name" value="PA14/GLEYA"/>
</dbReference>
<dbReference type="PANTHER" id="PTHR46769:SF2">
    <property type="entry name" value="FIBROCYSTIN-L ISOFORM 2 PRECURSOR-RELATED"/>
    <property type="match status" value="1"/>
</dbReference>
<reference evidence="4" key="1">
    <citation type="submission" date="2021-01" db="UniProtKB">
        <authorList>
            <consortium name="EnsemblMetazoa"/>
        </authorList>
    </citation>
    <scope>IDENTIFICATION</scope>
</reference>
<dbReference type="InterPro" id="IPR052387">
    <property type="entry name" value="Fibrocystin"/>
</dbReference>
<dbReference type="OrthoDB" id="10692475at2759"/>
<feature type="domain" description="PA14" evidence="3">
    <location>
        <begin position="323"/>
        <end position="484"/>
    </location>
</feature>
<dbReference type="AlphaFoldDB" id="A0A7M5UUZ4"/>
<feature type="compositionally biased region" description="Basic residues" evidence="2">
    <location>
        <begin position="277"/>
        <end position="311"/>
    </location>
</feature>
<accession>A0A7M5UUZ4</accession>
<name>A0A7M5UUZ4_9CNID</name>
<evidence type="ECO:0000256" key="1">
    <source>
        <dbReference type="ARBA" id="ARBA00022729"/>
    </source>
</evidence>
<feature type="compositionally biased region" description="Gly residues" evidence="2">
    <location>
        <begin position="1"/>
        <end position="21"/>
    </location>
</feature>
<keyword evidence="5" id="KW-1185">Reference proteome</keyword>